<dbReference type="PANTHER" id="PTHR22916:SF3">
    <property type="entry name" value="UDP-GLCNAC:BETAGAL BETA-1,3-N-ACETYLGLUCOSAMINYLTRANSFERASE-LIKE PROTEIN 1"/>
    <property type="match status" value="1"/>
</dbReference>
<comment type="caution">
    <text evidence="2">The sequence shown here is derived from an EMBL/GenBank/DDBJ whole genome shotgun (WGS) entry which is preliminary data.</text>
</comment>
<dbReference type="EMBL" id="JADILV010000058">
    <property type="protein sequence ID" value="MBO8484155.1"/>
    <property type="molecule type" value="Genomic_DNA"/>
</dbReference>
<sequence>MISIIIPLYNKEQTIYKTLFSVLNQTSRNFEIIIVDDGSTDKSVHIIKSNFHDSRIRLIMQQNKGVSSARNNGVKNAKGEWIVFLDADDIWLPNYIEVMYNAINSNPQADMIGCASYVVDYFKNTIYTNRMIDSCFGKIQRIDFFTNPDIMSHIGATCIKKESFLAAGGFNESIKNNEDILLMGKISMNHNYYYVGKMLHVYYINVPGQVTRDVSKKNNMYKDVLKVINLLNEDALNKKDCTAIKLLKFRFWDYFLRIIKENNYYMARYYTEKVNSGMFSRKLLKLVSCKKNKLVTIIYIYIIKILWRINRYQSRSHVSKYDAYLRKNYNDIRTPSVNN</sequence>
<feature type="domain" description="Glycosyltransferase 2-like" evidence="1">
    <location>
        <begin position="3"/>
        <end position="150"/>
    </location>
</feature>
<dbReference type="Proteomes" id="UP000725002">
    <property type="component" value="Unassembled WGS sequence"/>
</dbReference>
<dbReference type="Pfam" id="PF00535">
    <property type="entry name" value="Glycos_transf_2"/>
    <property type="match status" value="1"/>
</dbReference>
<name>A0A940DSN5_9BACT</name>
<accession>A0A940DSN5</accession>
<evidence type="ECO:0000259" key="1">
    <source>
        <dbReference type="Pfam" id="PF00535"/>
    </source>
</evidence>
<reference evidence="2" key="1">
    <citation type="submission" date="2020-10" db="EMBL/GenBank/DDBJ databases">
        <authorList>
            <person name="Gilroy R."/>
        </authorList>
    </citation>
    <scope>NUCLEOTIDE SEQUENCE</scope>
    <source>
        <strain evidence="2">G3-8215</strain>
    </source>
</reference>
<dbReference type="GO" id="GO:0016758">
    <property type="term" value="F:hexosyltransferase activity"/>
    <property type="evidence" value="ECO:0007669"/>
    <property type="project" value="UniProtKB-ARBA"/>
</dbReference>
<evidence type="ECO:0000313" key="3">
    <source>
        <dbReference type="Proteomes" id="UP000725002"/>
    </source>
</evidence>
<dbReference type="InterPro" id="IPR001173">
    <property type="entry name" value="Glyco_trans_2-like"/>
</dbReference>
<dbReference type="CDD" id="cd00761">
    <property type="entry name" value="Glyco_tranf_GTA_type"/>
    <property type="match status" value="1"/>
</dbReference>
<dbReference type="Gene3D" id="3.90.550.10">
    <property type="entry name" value="Spore Coat Polysaccharide Biosynthesis Protein SpsA, Chain A"/>
    <property type="match status" value="1"/>
</dbReference>
<proteinExistence type="predicted"/>
<organism evidence="2 3">
    <name type="scientific">Candidatus Cryptobacteroides avicola</name>
    <dbReference type="NCBI Taxonomy" id="2840757"/>
    <lineage>
        <taxon>Bacteria</taxon>
        <taxon>Pseudomonadati</taxon>
        <taxon>Bacteroidota</taxon>
        <taxon>Bacteroidia</taxon>
        <taxon>Bacteroidales</taxon>
        <taxon>Candidatus Cryptobacteroides</taxon>
    </lineage>
</organism>
<protein>
    <submittedName>
        <fullName evidence="2">Glycosyltransferase family 2 protein</fullName>
    </submittedName>
</protein>
<dbReference type="SUPFAM" id="SSF53448">
    <property type="entry name" value="Nucleotide-diphospho-sugar transferases"/>
    <property type="match status" value="1"/>
</dbReference>
<dbReference type="PANTHER" id="PTHR22916">
    <property type="entry name" value="GLYCOSYLTRANSFERASE"/>
    <property type="match status" value="1"/>
</dbReference>
<gene>
    <name evidence="2" type="ORF">IAB75_08600</name>
</gene>
<evidence type="ECO:0000313" key="2">
    <source>
        <dbReference type="EMBL" id="MBO8484155.1"/>
    </source>
</evidence>
<reference evidence="2" key="2">
    <citation type="journal article" date="2021" name="PeerJ">
        <title>Extensive microbial diversity within the chicken gut microbiome revealed by metagenomics and culture.</title>
        <authorList>
            <person name="Gilroy R."/>
            <person name="Ravi A."/>
            <person name="Getino M."/>
            <person name="Pursley I."/>
            <person name="Horton D.L."/>
            <person name="Alikhan N.F."/>
            <person name="Baker D."/>
            <person name="Gharbi K."/>
            <person name="Hall N."/>
            <person name="Watson M."/>
            <person name="Adriaenssens E.M."/>
            <person name="Foster-Nyarko E."/>
            <person name="Jarju S."/>
            <person name="Secka A."/>
            <person name="Antonio M."/>
            <person name="Oren A."/>
            <person name="Chaudhuri R.R."/>
            <person name="La Ragione R."/>
            <person name="Hildebrand F."/>
            <person name="Pallen M.J."/>
        </authorList>
    </citation>
    <scope>NUCLEOTIDE SEQUENCE</scope>
    <source>
        <strain evidence="2">G3-8215</strain>
    </source>
</reference>
<dbReference type="InterPro" id="IPR029044">
    <property type="entry name" value="Nucleotide-diphossugar_trans"/>
</dbReference>
<dbReference type="AlphaFoldDB" id="A0A940DSN5"/>